<dbReference type="AlphaFoldDB" id="B3R0A0"/>
<keyword evidence="3" id="KW-1185">Reference proteome</keyword>
<sequence>MKNILDGFIHFLINKFFPLLHYFFGFITGIIFCILFYFLFFLKRIKNEIQKSSVTETNLTQKEAKILIKKFSDKFKTEIKINKDEYMDILLNNLKILSYEIVVGFYPNSPYPYFELTIEESLLLFKYINKRLDKLFENRILKFFRHMTLRKIFVLRKMFIEKSIIKRYQKTKKKINTFSNVINLVNPFYWFKKLVLEQSMQIIFSKLGESIIIIFGEEMYKIYSKKMFSYQETSEKDLIKLLKEIELKNIDPNIENNLNK</sequence>
<evidence type="ECO:0000313" key="3">
    <source>
        <dbReference type="Proteomes" id="UP000002020"/>
    </source>
</evidence>
<name>B3R0A0_PHYMT</name>
<reference evidence="2 3" key="1">
    <citation type="journal article" date="2008" name="BMC Genomics">
        <title>The linear chromosome of the plant-pathogenic mycoplasma 'Candidatus Phytoplasma mali'.</title>
        <authorList>
            <person name="Kube M."/>
            <person name="Schneider B."/>
            <person name="Kuhl H."/>
            <person name="Dandekar T."/>
            <person name="Heitmann K."/>
            <person name="Migdoll A.M."/>
            <person name="Reinhardt R."/>
            <person name="Seemueller E."/>
        </authorList>
    </citation>
    <scope>NUCLEOTIDE SEQUENCE [LARGE SCALE GENOMIC DNA]</scope>
    <source>
        <strain evidence="2 3">AT</strain>
    </source>
</reference>
<organism evidence="3">
    <name type="scientific">Phytoplasma mali (strain AT)</name>
    <dbReference type="NCBI Taxonomy" id="482235"/>
    <lineage>
        <taxon>Bacteria</taxon>
        <taxon>Bacillati</taxon>
        <taxon>Mycoplasmatota</taxon>
        <taxon>Mollicutes</taxon>
        <taxon>Acholeplasmatales</taxon>
        <taxon>Acholeplasmataceae</taxon>
        <taxon>Candidatus Phytoplasma</taxon>
        <taxon>16SrX (Apple proliferation group)</taxon>
    </lineage>
</organism>
<proteinExistence type="predicted"/>
<evidence type="ECO:0000256" key="1">
    <source>
        <dbReference type="SAM" id="Phobius"/>
    </source>
</evidence>
<feature type="transmembrane region" description="Helical" evidence="1">
    <location>
        <begin position="20"/>
        <end position="42"/>
    </location>
</feature>
<dbReference type="HOGENOM" id="CLU_1044367_0_0_14"/>
<accession>B3R0A0</accession>
<gene>
    <name evidence="2" type="ordered locus">ATP_00077</name>
</gene>
<keyword evidence="1" id="KW-1133">Transmembrane helix</keyword>
<evidence type="ECO:0000313" key="2">
    <source>
        <dbReference type="EMBL" id="CAP18264.1"/>
    </source>
</evidence>
<keyword evidence="1" id="KW-0812">Transmembrane</keyword>
<keyword evidence="1" id="KW-0472">Membrane</keyword>
<dbReference type="Proteomes" id="UP000002020">
    <property type="component" value="Chromosome"/>
</dbReference>
<protein>
    <submittedName>
        <fullName evidence="2">Uncharacterized protein</fullName>
    </submittedName>
</protein>
<dbReference type="KEGG" id="pml:ATP_00077"/>
<dbReference type="STRING" id="37692.ATP_00077"/>
<dbReference type="EMBL" id="CU469464">
    <property type="protein sequence ID" value="CAP18264.1"/>
    <property type="molecule type" value="Genomic_DNA"/>
</dbReference>